<dbReference type="Gene3D" id="1.25.40.10">
    <property type="entry name" value="Tetratricopeptide repeat domain"/>
    <property type="match status" value="1"/>
</dbReference>
<dbReference type="InterPro" id="IPR019734">
    <property type="entry name" value="TPR_rpt"/>
</dbReference>
<proteinExistence type="predicted"/>
<dbReference type="Pfam" id="PF13424">
    <property type="entry name" value="TPR_12"/>
    <property type="match status" value="1"/>
</dbReference>
<evidence type="ECO:0000256" key="1">
    <source>
        <dbReference type="PROSITE-ProRule" id="PRU00339"/>
    </source>
</evidence>
<name>A0A150T5Y8_SORCE</name>
<dbReference type="PROSITE" id="PS50005">
    <property type="entry name" value="TPR"/>
    <property type="match status" value="1"/>
</dbReference>
<organism evidence="2 3">
    <name type="scientific">Sorangium cellulosum</name>
    <name type="common">Polyangium cellulosum</name>
    <dbReference type="NCBI Taxonomy" id="56"/>
    <lineage>
        <taxon>Bacteria</taxon>
        <taxon>Pseudomonadati</taxon>
        <taxon>Myxococcota</taxon>
        <taxon>Polyangia</taxon>
        <taxon>Polyangiales</taxon>
        <taxon>Polyangiaceae</taxon>
        <taxon>Sorangium</taxon>
    </lineage>
</organism>
<comment type="caution">
    <text evidence="2">The sequence shown here is derived from an EMBL/GenBank/DDBJ whole genome shotgun (WGS) entry which is preliminary data.</text>
</comment>
<feature type="repeat" description="TPR" evidence="1">
    <location>
        <begin position="544"/>
        <end position="577"/>
    </location>
</feature>
<protein>
    <recommendedName>
        <fullName evidence="4">MalT-like TPR region domain-containing protein</fullName>
    </recommendedName>
</protein>
<dbReference type="AlphaFoldDB" id="A0A150T5Y8"/>
<dbReference type="SUPFAM" id="SSF48452">
    <property type="entry name" value="TPR-like"/>
    <property type="match status" value="1"/>
</dbReference>
<dbReference type="Proteomes" id="UP000075515">
    <property type="component" value="Unassembled WGS sequence"/>
</dbReference>
<keyword evidence="1" id="KW-0802">TPR repeat</keyword>
<reference evidence="2 3" key="1">
    <citation type="submission" date="2014-02" db="EMBL/GenBank/DDBJ databases">
        <title>The small core and large imbalanced accessory genome model reveals a collaborative survival strategy of Sorangium cellulosum strains in nature.</title>
        <authorList>
            <person name="Han K."/>
            <person name="Peng R."/>
            <person name="Blom J."/>
            <person name="Li Y.-Z."/>
        </authorList>
    </citation>
    <scope>NUCLEOTIDE SEQUENCE [LARGE SCALE GENOMIC DNA]</scope>
    <source>
        <strain evidence="2 3">So0149</strain>
    </source>
</reference>
<evidence type="ECO:0000313" key="2">
    <source>
        <dbReference type="EMBL" id="KYF99967.1"/>
    </source>
</evidence>
<dbReference type="EMBL" id="JEMC01001066">
    <property type="protein sequence ID" value="KYF99967.1"/>
    <property type="molecule type" value="Genomic_DNA"/>
</dbReference>
<gene>
    <name evidence="2" type="ORF">BE18_09625</name>
</gene>
<evidence type="ECO:0000313" key="3">
    <source>
        <dbReference type="Proteomes" id="UP000075515"/>
    </source>
</evidence>
<evidence type="ECO:0008006" key="4">
    <source>
        <dbReference type="Google" id="ProtNLM"/>
    </source>
</evidence>
<accession>A0A150T5Y8</accession>
<dbReference type="SMART" id="SM00028">
    <property type="entry name" value="TPR"/>
    <property type="match status" value="4"/>
</dbReference>
<dbReference type="InterPro" id="IPR011990">
    <property type="entry name" value="TPR-like_helical_dom_sf"/>
</dbReference>
<sequence>MSPEEREQVLEAFARLGARGDGEALDPLTTFVPLGPHRRALWPENVVILGSRGTGKTALFRLVNEPRTASRLRALFEDERIPEATWIDAFSAAALHPEVGTLEAYAAGASDITLRAFWMTHLLRRLRDEVPEVVEVPEALSSVLMAPVPDLRAWLPAAEANLGAVNAALDAAERALSSADRSVMATYDTLDRIGQFDPGVRRRYLSALLSLWLSLSSRFRRLRGKLFLRDDLLDAGELGFADASKLRARSESLTWDPGALLQVAARHLAEESEPARAWLRDVPGLTLVDRGEFGWMPGEMKAREVQSAFVARFAGKVIGQGVVKASSLDWMMGRLRDAHGGVTPRVLLWFLSFAAESARKGPPRSRGALVTPRDLLASLQRTSRQRVQELVEEYPLVRRMENLRGLTLWLGRGEVEARLGQRRPDEPAGNPARGDLVVSELLRLGVLREVDDGKLDVPDIYRYAFEITPDYSASWRDLLVGEKQRAREQFIRELPILGQIVSQVGDAWKIAQAEIDRGDFAAARARFARALEIARDTGNIRLLSNIWSRQGLMSLSERDVQRAREEFQEAVDLAGQARDSSLLAIMLWALAHVELRSGDLQSARAHLQESVKLYEDLDNGASEAQSRLDLTLALLLLGDAEKGRSQFQQALRLNAALPAVQRTSRYAGFCRRTADVLVDRQQYRLALQFLWLARAQSPEAASDAADSTSPLRDYVIARAQLDRAEVDRLEKEADALYSHDQGWSLLVAAASAES</sequence>